<keyword evidence="3" id="KW-1185">Reference proteome</keyword>
<dbReference type="AlphaFoldDB" id="A0A6L8LLK0"/>
<dbReference type="Proteomes" id="UP000479043">
    <property type="component" value="Unassembled WGS sequence"/>
</dbReference>
<feature type="transmembrane region" description="Helical" evidence="1">
    <location>
        <begin position="161"/>
        <end position="182"/>
    </location>
</feature>
<organism evidence="2 3">
    <name type="scientific">Thalassovita mangrovi</name>
    <dbReference type="NCBI Taxonomy" id="2692236"/>
    <lineage>
        <taxon>Bacteria</taxon>
        <taxon>Pseudomonadati</taxon>
        <taxon>Pseudomonadota</taxon>
        <taxon>Alphaproteobacteria</taxon>
        <taxon>Rhodobacterales</taxon>
        <taxon>Roseobacteraceae</taxon>
        <taxon>Thalassovita</taxon>
    </lineage>
</organism>
<evidence type="ECO:0008006" key="4">
    <source>
        <dbReference type="Google" id="ProtNLM"/>
    </source>
</evidence>
<evidence type="ECO:0000256" key="1">
    <source>
        <dbReference type="SAM" id="Phobius"/>
    </source>
</evidence>
<feature type="transmembrane region" description="Helical" evidence="1">
    <location>
        <begin position="62"/>
        <end position="86"/>
    </location>
</feature>
<dbReference type="RefSeq" id="WP_160972277.1">
    <property type="nucleotide sequence ID" value="NZ_WWEN01000002.1"/>
</dbReference>
<comment type="caution">
    <text evidence="2">The sequence shown here is derived from an EMBL/GenBank/DDBJ whole genome shotgun (WGS) entry which is preliminary data.</text>
</comment>
<reference evidence="2 3" key="1">
    <citation type="submission" date="2020-01" db="EMBL/GenBank/DDBJ databases">
        <authorList>
            <person name="Chen S."/>
        </authorList>
    </citation>
    <scope>NUCLEOTIDE SEQUENCE [LARGE SCALE GENOMIC DNA]</scope>
    <source>
        <strain evidence="2 3">GS-10</strain>
    </source>
</reference>
<proteinExistence type="predicted"/>
<feature type="transmembrane region" description="Helical" evidence="1">
    <location>
        <begin position="239"/>
        <end position="259"/>
    </location>
</feature>
<sequence length="277" mass="30232">MQSIVKMVAKGPLTRAGNPSPVPLDQKKIALYVGLIAFALPCLLYASSFVSHFCRMSSISHYYYIPFWGSFFVGCMGFIAVFLFCYRGHTKWDNVISSIGAVGAMCVAIFPTFGPGCSTGYSGRAFVAYAPNPDDPLTVPTNAGYDYVVMTLFGKVLNSQFFHFLGAFVMFSILAYFALYAFRRDNGEGVVMTKRGEAEMSSAKAIRNTIYLICGLTILACMAAIGLTEGAPYGTAALFPPTFTFEALALFAFGLSWMVKGRFLRLVQEKSELLKAA</sequence>
<accession>A0A6L8LLK0</accession>
<keyword evidence="1" id="KW-0812">Transmembrane</keyword>
<gene>
    <name evidence="2" type="ORF">GR167_04695</name>
</gene>
<keyword evidence="1" id="KW-0472">Membrane</keyword>
<name>A0A6L8LLK0_9RHOB</name>
<feature type="transmembrane region" description="Helical" evidence="1">
    <location>
        <begin position="29"/>
        <end position="50"/>
    </location>
</feature>
<evidence type="ECO:0000313" key="2">
    <source>
        <dbReference type="EMBL" id="MYM54592.1"/>
    </source>
</evidence>
<dbReference type="EMBL" id="WWEN01000002">
    <property type="protein sequence ID" value="MYM54592.1"/>
    <property type="molecule type" value="Genomic_DNA"/>
</dbReference>
<evidence type="ECO:0000313" key="3">
    <source>
        <dbReference type="Proteomes" id="UP000479043"/>
    </source>
</evidence>
<protein>
    <recommendedName>
        <fullName evidence="4">DUF998 domain-containing protein</fullName>
    </recommendedName>
</protein>
<feature type="transmembrane region" description="Helical" evidence="1">
    <location>
        <begin position="95"/>
        <end position="114"/>
    </location>
</feature>
<feature type="transmembrane region" description="Helical" evidence="1">
    <location>
        <begin position="209"/>
        <end position="227"/>
    </location>
</feature>
<keyword evidence="1" id="KW-1133">Transmembrane helix</keyword>